<feature type="transmembrane region" description="Helical" evidence="1">
    <location>
        <begin position="207"/>
        <end position="226"/>
    </location>
</feature>
<dbReference type="EMBL" id="CP009220">
    <property type="protein sequence ID" value="ALC05131.1"/>
    <property type="molecule type" value="Genomic_DNA"/>
</dbReference>
<keyword evidence="1" id="KW-1133">Transmembrane helix</keyword>
<evidence type="ECO:0000256" key="1">
    <source>
        <dbReference type="SAM" id="Phobius"/>
    </source>
</evidence>
<sequence length="237" mass="25423">MRLSKIFPALVAISVISTPIAGAATLEADTSQEKCVATNTDDSAVVHFWDSLEDDVREQRLDELDAQDPGIKAAIESYIAQDSGAPTSAELQTRLDNIQSGEGLAMLIPEDSTDPALVDPNATEQFKTEYTYDEAVSIANSITDDSAASVLTQLQEAAEASTRTAEIRAEKFAERTDDYNQTQQALKADFQACIDTIDDARPIPTQYLILGGAIAVAIIALGARAWSNSRKTSKHGA</sequence>
<keyword evidence="1" id="KW-0472">Membrane</keyword>
<accession>A0A0M5INZ3</accession>
<gene>
    <name evidence="3" type="ORF">CDES_03390</name>
</gene>
<dbReference type="STRING" id="931089.CDES_03390"/>
<dbReference type="Proteomes" id="UP000068067">
    <property type="component" value="Chromosome"/>
</dbReference>
<name>A0A0M5INZ3_9CORY</name>
<dbReference type="KEGG" id="cdx:CDES_03390"/>
<evidence type="ECO:0000313" key="4">
    <source>
        <dbReference type="Proteomes" id="UP000068067"/>
    </source>
</evidence>
<evidence type="ECO:0008006" key="5">
    <source>
        <dbReference type="Google" id="ProtNLM"/>
    </source>
</evidence>
<keyword evidence="4" id="KW-1185">Reference proteome</keyword>
<dbReference type="RefSeq" id="WP_053544251.1">
    <property type="nucleotide sequence ID" value="NZ_CP009220.1"/>
</dbReference>
<evidence type="ECO:0000256" key="2">
    <source>
        <dbReference type="SAM" id="SignalP"/>
    </source>
</evidence>
<keyword evidence="1" id="KW-0812">Transmembrane</keyword>
<reference evidence="3 4" key="1">
    <citation type="submission" date="2014-08" db="EMBL/GenBank/DDBJ databases">
        <title>Complete genome sequence of Corynebacterium deserti GIMN1.010 (=DSM 45689), isolated from desert sand in western China.</title>
        <authorList>
            <person name="Ruckert C."/>
            <person name="Albersmeier A."/>
            <person name="Kalinowski J."/>
        </authorList>
    </citation>
    <scope>NUCLEOTIDE SEQUENCE [LARGE SCALE GENOMIC DNA]</scope>
    <source>
        <strain evidence="3 4">GIMN1.010</strain>
    </source>
</reference>
<dbReference type="AlphaFoldDB" id="A0A0M5INZ3"/>
<organism evidence="3 4">
    <name type="scientific">Corynebacterium deserti GIMN1.010</name>
    <dbReference type="NCBI Taxonomy" id="931089"/>
    <lineage>
        <taxon>Bacteria</taxon>
        <taxon>Bacillati</taxon>
        <taxon>Actinomycetota</taxon>
        <taxon>Actinomycetes</taxon>
        <taxon>Mycobacteriales</taxon>
        <taxon>Corynebacteriaceae</taxon>
        <taxon>Corynebacterium</taxon>
    </lineage>
</organism>
<evidence type="ECO:0000313" key="3">
    <source>
        <dbReference type="EMBL" id="ALC05131.1"/>
    </source>
</evidence>
<dbReference type="PATRIC" id="fig|931089.4.peg.686"/>
<feature type="chain" id="PRO_5005803166" description="Secreted protein" evidence="2">
    <location>
        <begin position="24"/>
        <end position="237"/>
    </location>
</feature>
<feature type="signal peptide" evidence="2">
    <location>
        <begin position="1"/>
        <end position="23"/>
    </location>
</feature>
<dbReference type="OrthoDB" id="4406449at2"/>
<protein>
    <recommendedName>
        <fullName evidence="5">Secreted protein</fullName>
    </recommendedName>
</protein>
<keyword evidence="2" id="KW-0732">Signal</keyword>
<proteinExistence type="predicted"/>